<sequence>MDLTYIEAWQLWFTGTQLSDHSLYGAPIVWWGRGGKLLAFVAGLAVLVDIIGLELLRDHGRRVFAGFDKFIQNEGREQAPRWFYRAFAVYGILLLAWLFSVVAHFARGWSYSLLWWWSPLLVPAAFFLVMLAVMVLVAVYSALLTHPALARIASIISLLLFLIGFHFDFLAS</sequence>
<dbReference type="EMBL" id="JACHDO010000001">
    <property type="protein sequence ID" value="MBB5494239.1"/>
    <property type="molecule type" value="Genomic_DNA"/>
</dbReference>
<dbReference type="Proteomes" id="UP000579647">
    <property type="component" value="Unassembled WGS sequence"/>
</dbReference>
<keyword evidence="1" id="KW-0472">Membrane</keyword>
<evidence type="ECO:0000313" key="3">
    <source>
        <dbReference type="Proteomes" id="UP000579647"/>
    </source>
</evidence>
<dbReference type="AlphaFoldDB" id="A0A840WB72"/>
<gene>
    <name evidence="2" type="ORF">HNR07_005376</name>
</gene>
<evidence type="ECO:0000313" key="2">
    <source>
        <dbReference type="EMBL" id="MBB5494239.1"/>
    </source>
</evidence>
<name>A0A840WB72_9ACTN</name>
<protein>
    <submittedName>
        <fullName evidence="2">Uncharacterized protein</fullName>
    </submittedName>
</protein>
<feature type="transmembrane region" description="Helical" evidence="1">
    <location>
        <begin position="115"/>
        <end position="141"/>
    </location>
</feature>
<accession>A0A840WB72</accession>
<feature type="transmembrane region" description="Helical" evidence="1">
    <location>
        <begin position="82"/>
        <end position="103"/>
    </location>
</feature>
<feature type="transmembrane region" description="Helical" evidence="1">
    <location>
        <begin position="148"/>
        <end position="167"/>
    </location>
</feature>
<evidence type="ECO:0000256" key="1">
    <source>
        <dbReference type="SAM" id="Phobius"/>
    </source>
</evidence>
<keyword evidence="1" id="KW-0812">Transmembrane</keyword>
<dbReference type="RefSeq" id="WP_184367402.1">
    <property type="nucleotide sequence ID" value="NZ_BAAAKM010000112.1"/>
</dbReference>
<organism evidence="2 3">
    <name type="scientific">Nocardiopsis metallicus</name>
    <dbReference type="NCBI Taxonomy" id="179819"/>
    <lineage>
        <taxon>Bacteria</taxon>
        <taxon>Bacillati</taxon>
        <taxon>Actinomycetota</taxon>
        <taxon>Actinomycetes</taxon>
        <taxon>Streptosporangiales</taxon>
        <taxon>Nocardiopsidaceae</taxon>
        <taxon>Nocardiopsis</taxon>
    </lineage>
</organism>
<keyword evidence="1" id="KW-1133">Transmembrane helix</keyword>
<proteinExistence type="predicted"/>
<feature type="transmembrane region" description="Helical" evidence="1">
    <location>
        <begin position="37"/>
        <end position="56"/>
    </location>
</feature>
<keyword evidence="3" id="KW-1185">Reference proteome</keyword>
<reference evidence="2 3" key="1">
    <citation type="submission" date="2020-08" db="EMBL/GenBank/DDBJ databases">
        <title>Sequencing the genomes of 1000 actinobacteria strains.</title>
        <authorList>
            <person name="Klenk H.-P."/>
        </authorList>
    </citation>
    <scope>NUCLEOTIDE SEQUENCE [LARGE SCALE GENOMIC DNA]</scope>
    <source>
        <strain evidence="2 3">DSM 44598</strain>
    </source>
</reference>
<comment type="caution">
    <text evidence="2">The sequence shown here is derived from an EMBL/GenBank/DDBJ whole genome shotgun (WGS) entry which is preliminary data.</text>
</comment>